<dbReference type="EMBL" id="LFYR01000814">
    <property type="protein sequence ID" value="KMZ68698.1"/>
    <property type="molecule type" value="Genomic_DNA"/>
</dbReference>
<evidence type="ECO:0000256" key="2">
    <source>
        <dbReference type="ARBA" id="ARBA00009183"/>
    </source>
</evidence>
<dbReference type="FunFam" id="3.50.50.60:FF:000138">
    <property type="entry name" value="Flavin-containing monooxygenase"/>
    <property type="match status" value="1"/>
</dbReference>
<dbReference type="PRINTS" id="PR00370">
    <property type="entry name" value="FMOXYGENASE"/>
</dbReference>
<dbReference type="InterPro" id="IPR036188">
    <property type="entry name" value="FAD/NAD-bd_sf"/>
</dbReference>
<dbReference type="GO" id="GO:0050660">
    <property type="term" value="F:flavin adenine dinucleotide binding"/>
    <property type="evidence" value="ECO:0007669"/>
    <property type="project" value="InterPro"/>
</dbReference>
<organism evidence="9 10">
    <name type="scientific">Zostera marina</name>
    <name type="common">Eelgrass</name>
    <dbReference type="NCBI Taxonomy" id="29655"/>
    <lineage>
        <taxon>Eukaryota</taxon>
        <taxon>Viridiplantae</taxon>
        <taxon>Streptophyta</taxon>
        <taxon>Embryophyta</taxon>
        <taxon>Tracheophyta</taxon>
        <taxon>Spermatophyta</taxon>
        <taxon>Magnoliopsida</taxon>
        <taxon>Liliopsida</taxon>
        <taxon>Zosteraceae</taxon>
        <taxon>Zostera</taxon>
    </lineage>
</organism>
<keyword evidence="6 8" id="KW-0560">Oxidoreductase</keyword>
<evidence type="ECO:0000256" key="3">
    <source>
        <dbReference type="ARBA" id="ARBA00022630"/>
    </source>
</evidence>
<dbReference type="OMA" id="WHYDPIP"/>
<dbReference type="InterPro" id="IPR050346">
    <property type="entry name" value="FMO-like"/>
</dbReference>
<dbReference type="Pfam" id="PF00743">
    <property type="entry name" value="FMO-like"/>
    <property type="match status" value="2"/>
</dbReference>
<dbReference type="AlphaFoldDB" id="A0A0K9PI23"/>
<dbReference type="GO" id="GO:0050661">
    <property type="term" value="F:NADP binding"/>
    <property type="evidence" value="ECO:0007669"/>
    <property type="project" value="InterPro"/>
</dbReference>
<keyword evidence="4 8" id="KW-0274">FAD</keyword>
<comment type="similarity">
    <text evidence="2 8">Belongs to the FMO family.</text>
</comment>
<dbReference type="Proteomes" id="UP000036987">
    <property type="component" value="Unassembled WGS sequence"/>
</dbReference>
<dbReference type="InterPro" id="IPR000960">
    <property type="entry name" value="Flavin_mOase"/>
</dbReference>
<dbReference type="PIRSF" id="PIRSF000332">
    <property type="entry name" value="FMO"/>
    <property type="match status" value="1"/>
</dbReference>
<evidence type="ECO:0000256" key="8">
    <source>
        <dbReference type="RuleBase" id="RU361177"/>
    </source>
</evidence>
<evidence type="ECO:0000256" key="7">
    <source>
        <dbReference type="ARBA" id="ARBA00023033"/>
    </source>
</evidence>
<comment type="cofactor">
    <cofactor evidence="1 8">
        <name>FAD</name>
        <dbReference type="ChEBI" id="CHEBI:57692"/>
    </cofactor>
</comment>
<accession>A0A0K9PI23</accession>
<keyword evidence="10" id="KW-1185">Reference proteome</keyword>
<reference evidence="10" key="1">
    <citation type="journal article" date="2016" name="Nature">
        <title>The genome of the seagrass Zostera marina reveals angiosperm adaptation to the sea.</title>
        <authorList>
            <person name="Olsen J.L."/>
            <person name="Rouze P."/>
            <person name="Verhelst B."/>
            <person name="Lin Y.-C."/>
            <person name="Bayer T."/>
            <person name="Collen J."/>
            <person name="Dattolo E."/>
            <person name="De Paoli E."/>
            <person name="Dittami S."/>
            <person name="Maumus F."/>
            <person name="Michel G."/>
            <person name="Kersting A."/>
            <person name="Lauritano C."/>
            <person name="Lohaus R."/>
            <person name="Toepel M."/>
            <person name="Tonon T."/>
            <person name="Vanneste K."/>
            <person name="Amirebrahimi M."/>
            <person name="Brakel J."/>
            <person name="Bostroem C."/>
            <person name="Chovatia M."/>
            <person name="Grimwood J."/>
            <person name="Jenkins J.W."/>
            <person name="Jueterbock A."/>
            <person name="Mraz A."/>
            <person name="Stam W.T."/>
            <person name="Tice H."/>
            <person name="Bornberg-Bauer E."/>
            <person name="Green P.J."/>
            <person name="Pearson G.A."/>
            <person name="Procaccini G."/>
            <person name="Duarte C.M."/>
            <person name="Schmutz J."/>
            <person name="Reusch T.B.H."/>
            <person name="Van de Peer Y."/>
        </authorList>
    </citation>
    <scope>NUCLEOTIDE SEQUENCE [LARGE SCALE GENOMIC DNA]</scope>
    <source>
        <strain evidence="10">cv. Finnish</strain>
    </source>
</reference>
<dbReference type="InterPro" id="IPR020946">
    <property type="entry name" value="Flavin_mOase-like"/>
</dbReference>
<evidence type="ECO:0000256" key="5">
    <source>
        <dbReference type="ARBA" id="ARBA00022857"/>
    </source>
</evidence>
<evidence type="ECO:0000256" key="6">
    <source>
        <dbReference type="ARBA" id="ARBA00023002"/>
    </source>
</evidence>
<keyword evidence="7 8" id="KW-0503">Monooxygenase</keyword>
<dbReference type="STRING" id="29655.A0A0K9PI23"/>
<dbReference type="OrthoDB" id="66881at2759"/>
<dbReference type="PANTHER" id="PTHR23023">
    <property type="entry name" value="DIMETHYLANILINE MONOOXYGENASE"/>
    <property type="match status" value="1"/>
</dbReference>
<dbReference type="EC" id="1.-.-.-" evidence="8"/>
<gene>
    <name evidence="9" type="ORF">ZOSMA_230G00190</name>
</gene>
<dbReference type="Gene3D" id="3.50.50.60">
    <property type="entry name" value="FAD/NAD(P)-binding domain"/>
    <property type="match status" value="2"/>
</dbReference>
<name>A0A0K9PI23_ZOSMR</name>
<dbReference type="GO" id="GO:0004499">
    <property type="term" value="F:N,N-dimethylaniline monooxygenase activity"/>
    <property type="evidence" value="ECO:0007669"/>
    <property type="project" value="InterPro"/>
</dbReference>
<evidence type="ECO:0000256" key="1">
    <source>
        <dbReference type="ARBA" id="ARBA00001974"/>
    </source>
</evidence>
<protein>
    <recommendedName>
        <fullName evidence="8">Flavin-containing monooxygenase</fullName>
        <ecNumber evidence="8">1.-.-.-</ecNumber>
    </recommendedName>
</protein>
<dbReference type="GO" id="GO:0004497">
    <property type="term" value="F:monooxygenase activity"/>
    <property type="evidence" value="ECO:0000318"/>
    <property type="project" value="GO_Central"/>
</dbReference>
<evidence type="ECO:0000313" key="9">
    <source>
        <dbReference type="EMBL" id="KMZ68698.1"/>
    </source>
</evidence>
<dbReference type="SUPFAM" id="SSF51905">
    <property type="entry name" value="FAD/NAD(P)-binding domain"/>
    <property type="match status" value="2"/>
</dbReference>
<sequence>MEAIRPSSSRHIAVIGAGPAGLVTFRELRRQKHTVVVFERSYSVGGMWVYSPETESDQLGTDPNRKIINSGLYESLRVNLPRECMGFSDYPFVGSETGGDERRFPGHREVLDYLKRFAKDIGVHECMRFGTEVVSVEKDCDRKWVVRSTCITAGETAEVFDAVVVCNGHCSQPLIARIPGIEDWPGKQMHSYNYRLPDNFTDQVIVLIGNSHSSWDISREISRVAKQVHVSSRSKNCLGYPRILDGYDNIWEHTMIKSAYKDGTIVFEDGKKVMADTIIHCTGYKYNFPFIKKEDIVTVDDNRVTPLYKHVFPPAMAPGLSFIGLPINTQISIFPLCELQSKWVAAILSERISLPQKEEMLEEVKSYIDKLDHFGVPKRHTHNLLYQKYDKEEHEYVDWLAMKSGSETVEEWRKNMFIEAKKNRAKRPESFRDVWDDESLVEQAKKDFKRLLCL</sequence>
<keyword evidence="3 8" id="KW-0285">Flavoprotein</keyword>
<comment type="caution">
    <text evidence="9">The sequence shown here is derived from an EMBL/GenBank/DDBJ whole genome shotgun (WGS) entry which is preliminary data.</text>
</comment>
<evidence type="ECO:0000256" key="4">
    <source>
        <dbReference type="ARBA" id="ARBA00022827"/>
    </source>
</evidence>
<keyword evidence="5" id="KW-0521">NADP</keyword>
<evidence type="ECO:0000313" key="10">
    <source>
        <dbReference type="Proteomes" id="UP000036987"/>
    </source>
</evidence>
<proteinExistence type="inferred from homology"/>